<dbReference type="InterPro" id="IPR042087">
    <property type="entry name" value="DNA_pol_B_thumb"/>
</dbReference>
<dbReference type="Gene3D" id="3.30.342.10">
    <property type="entry name" value="DNA Polymerase, chain B, domain 1"/>
    <property type="match status" value="1"/>
</dbReference>
<dbReference type="SMART" id="SM00486">
    <property type="entry name" value="POLBc"/>
    <property type="match status" value="1"/>
</dbReference>
<evidence type="ECO:0000256" key="7">
    <source>
        <dbReference type="ARBA" id="ARBA00049244"/>
    </source>
</evidence>
<reference evidence="10" key="1">
    <citation type="journal article" date="2015" name="Nature">
        <title>Complex archaea that bridge the gap between prokaryotes and eukaryotes.</title>
        <authorList>
            <person name="Spang A."/>
            <person name="Saw J.H."/>
            <person name="Jorgensen S.L."/>
            <person name="Zaremba-Niedzwiedzka K."/>
            <person name="Martijn J."/>
            <person name="Lind A.E."/>
            <person name="van Eijk R."/>
            <person name="Schleper C."/>
            <person name="Guy L."/>
            <person name="Ettema T.J."/>
        </authorList>
    </citation>
    <scope>NUCLEOTIDE SEQUENCE</scope>
</reference>
<dbReference type="PANTHER" id="PTHR10322:SF20">
    <property type="entry name" value="DNA POLYMERASE 1"/>
    <property type="match status" value="1"/>
</dbReference>
<evidence type="ECO:0000256" key="3">
    <source>
        <dbReference type="ARBA" id="ARBA00022679"/>
    </source>
</evidence>
<dbReference type="InterPro" id="IPR043502">
    <property type="entry name" value="DNA/RNA_pol_sf"/>
</dbReference>
<protein>
    <recommendedName>
        <fullName evidence="2">DNA-directed DNA polymerase</fullName>
        <ecNumber evidence="2">2.7.7.7</ecNumber>
    </recommendedName>
</protein>
<dbReference type="EMBL" id="LAZR01001279">
    <property type="protein sequence ID" value="KKN47395.1"/>
    <property type="molecule type" value="Genomic_DNA"/>
</dbReference>
<organism evidence="10">
    <name type="scientific">marine sediment metagenome</name>
    <dbReference type="NCBI Taxonomy" id="412755"/>
    <lineage>
        <taxon>unclassified sequences</taxon>
        <taxon>metagenomes</taxon>
        <taxon>ecological metagenomes</taxon>
    </lineage>
</organism>
<dbReference type="AlphaFoldDB" id="A0A0F9QT02"/>
<dbReference type="InterPro" id="IPR050240">
    <property type="entry name" value="DNA_pol_type-B"/>
</dbReference>
<dbReference type="InterPro" id="IPR006133">
    <property type="entry name" value="DNA-dir_DNA_pol_B_exonuc"/>
</dbReference>
<evidence type="ECO:0000313" key="10">
    <source>
        <dbReference type="EMBL" id="KKN47395.1"/>
    </source>
</evidence>
<feature type="domain" description="DNA-directed DNA polymerase family B multifunctional" evidence="8">
    <location>
        <begin position="601"/>
        <end position="948"/>
    </location>
</feature>
<comment type="catalytic activity">
    <reaction evidence="7">
        <text>DNA(n) + a 2'-deoxyribonucleoside 5'-triphosphate = DNA(n+1) + diphosphate</text>
        <dbReference type="Rhea" id="RHEA:22508"/>
        <dbReference type="Rhea" id="RHEA-COMP:17339"/>
        <dbReference type="Rhea" id="RHEA-COMP:17340"/>
        <dbReference type="ChEBI" id="CHEBI:33019"/>
        <dbReference type="ChEBI" id="CHEBI:61560"/>
        <dbReference type="ChEBI" id="CHEBI:173112"/>
        <dbReference type="EC" id="2.7.7.7"/>
    </reaction>
</comment>
<dbReference type="GO" id="GO:0000166">
    <property type="term" value="F:nucleotide binding"/>
    <property type="evidence" value="ECO:0007669"/>
    <property type="project" value="InterPro"/>
</dbReference>
<evidence type="ECO:0000256" key="4">
    <source>
        <dbReference type="ARBA" id="ARBA00022695"/>
    </source>
</evidence>
<dbReference type="PRINTS" id="PR00106">
    <property type="entry name" value="DNAPOLB"/>
</dbReference>
<evidence type="ECO:0000259" key="9">
    <source>
        <dbReference type="Pfam" id="PF03104"/>
    </source>
</evidence>
<dbReference type="Pfam" id="PF00136">
    <property type="entry name" value="DNA_pol_B"/>
    <property type="match status" value="1"/>
</dbReference>
<dbReference type="SUPFAM" id="SSF56672">
    <property type="entry name" value="DNA/RNA polymerases"/>
    <property type="match status" value="1"/>
</dbReference>
<dbReference type="GO" id="GO:0003677">
    <property type="term" value="F:DNA binding"/>
    <property type="evidence" value="ECO:0007669"/>
    <property type="project" value="UniProtKB-KW"/>
</dbReference>
<dbReference type="InterPro" id="IPR006134">
    <property type="entry name" value="DNA-dir_DNA_pol_B_multi_dom"/>
</dbReference>
<keyword evidence="6" id="KW-0238">DNA-binding</keyword>
<dbReference type="Gene3D" id="1.10.287.690">
    <property type="entry name" value="Helix hairpin bin"/>
    <property type="match status" value="1"/>
</dbReference>
<dbReference type="GO" id="GO:0006261">
    <property type="term" value="P:DNA-templated DNA replication"/>
    <property type="evidence" value="ECO:0007669"/>
    <property type="project" value="TreeGrafter"/>
</dbReference>
<dbReference type="Pfam" id="PF03104">
    <property type="entry name" value="DNA_pol_B_exo1"/>
    <property type="match status" value="1"/>
</dbReference>
<dbReference type="Gene3D" id="3.90.1600.10">
    <property type="entry name" value="Palm domain of DNA polymerase"/>
    <property type="match status" value="1"/>
</dbReference>
<dbReference type="EC" id="2.7.7.7" evidence="2"/>
<dbReference type="PROSITE" id="PS00116">
    <property type="entry name" value="DNA_POLYMERASE_B"/>
    <property type="match status" value="1"/>
</dbReference>
<dbReference type="PANTHER" id="PTHR10322">
    <property type="entry name" value="DNA POLYMERASE CATALYTIC SUBUNIT"/>
    <property type="match status" value="1"/>
</dbReference>
<name>A0A0F9QT02_9ZZZZ</name>
<keyword evidence="4" id="KW-0548">Nucleotidyltransferase</keyword>
<gene>
    <name evidence="10" type="ORF">LCGC14_0663510</name>
</gene>
<dbReference type="NCBIfam" id="NF004417">
    <property type="entry name" value="PRK05761.1-3"/>
    <property type="match status" value="1"/>
</dbReference>
<dbReference type="InterPro" id="IPR006172">
    <property type="entry name" value="DNA-dir_DNA_pol_B"/>
</dbReference>
<keyword evidence="3" id="KW-0808">Transferase</keyword>
<dbReference type="InterPro" id="IPR023211">
    <property type="entry name" value="DNA_pol_palm_dom_sf"/>
</dbReference>
<dbReference type="InterPro" id="IPR017964">
    <property type="entry name" value="DNA-dir_DNA_pol_B_CS"/>
</dbReference>
<dbReference type="InterPro" id="IPR012337">
    <property type="entry name" value="RNaseH-like_sf"/>
</dbReference>
<comment type="caution">
    <text evidence="10">The sequence shown here is derived from an EMBL/GenBank/DDBJ whole genome shotgun (WGS) entry which is preliminary data.</text>
</comment>
<dbReference type="GO" id="GO:0003887">
    <property type="term" value="F:DNA-directed DNA polymerase activity"/>
    <property type="evidence" value="ECO:0007669"/>
    <property type="project" value="UniProtKB-KW"/>
</dbReference>
<accession>A0A0F9QT02</accession>
<feature type="non-terminal residue" evidence="10">
    <location>
        <position position="975"/>
    </location>
</feature>
<evidence type="ECO:0000256" key="1">
    <source>
        <dbReference type="ARBA" id="ARBA00005755"/>
    </source>
</evidence>
<comment type="similarity">
    <text evidence="1">Belongs to the DNA polymerase type-B family.</text>
</comment>
<evidence type="ECO:0000256" key="6">
    <source>
        <dbReference type="ARBA" id="ARBA00023125"/>
    </source>
</evidence>
<evidence type="ECO:0000259" key="8">
    <source>
        <dbReference type="Pfam" id="PF00136"/>
    </source>
</evidence>
<keyword evidence="5" id="KW-0239">DNA-directed DNA polymerase</keyword>
<dbReference type="InterPro" id="IPR036397">
    <property type="entry name" value="RNaseH_sf"/>
</dbReference>
<proteinExistence type="inferred from homology"/>
<evidence type="ECO:0000256" key="2">
    <source>
        <dbReference type="ARBA" id="ARBA00012417"/>
    </source>
</evidence>
<dbReference type="Gene3D" id="1.10.132.60">
    <property type="entry name" value="DNA polymerase family B, C-terminal domain"/>
    <property type="match status" value="1"/>
</dbReference>
<feature type="domain" description="DNA-directed DNA polymerase family B exonuclease" evidence="9">
    <location>
        <begin position="249"/>
        <end position="475"/>
    </location>
</feature>
<sequence length="975" mass="113120">MVSKLPSPKKAVKKKLEDKEQKSLFSFIKEKKIEEDVSPQTTKEKILEKKVKPEVKAQILKEKKVEERTFKTNEVKKEIPSNLFFKERNEPFGLKEGNVKLKKVLRESVSSSYIRYLIERGEINEDVEQGLLLDVDYDGGQNKAYCKFYDLKTNEIKIWIDTTDHEPYCLSKESIPELKKLHYTEKIGNIKQKNKLTDYVGFKRFEQIKKFDLLNDKEIEMTKIYGKTPTNIGGSGINIRNILGENEIKSWEADIRYHLNYIFDRQLIPGLIYSIQNGKIVKLNFEKIKDNSKVMAKELRNLFKDESPEIQEFSEKFLDIFITPIPDVKRLAMDIEVKMGERDYKIPDPSLANQAVISISFYATDGLKLVYVLEREGFSYGKPHKDFPSDAKIVFFKSEKNLIKETFRLMWEYPIILTFNGDNFDLNYLFHRANKFKIDKDLNPIYVKRGFGILSKAECDLRKGIHIDLFNIFFNRSISGYAFGGVYESASLNAISAALLGEGKYQHEEEIHNMEYNVLAWYNLKDSLLTLELTRFNNSLVWNLIILLCRITKMGIHDMIRRQISTWIQNIFYFEHRRKNSLIPRRSEIREIKRGGLLMSKSNGEKFQGAYVIPPVPGIHYDVVVMDFSSLYPSIIKEYNLSYETVLCPHKDDEDNLVKGTPYYICTHKMGIFAYVVGFFRDIRVKFFKPKSSDKNLTEKDRNYYQTIQQALKVFVNAAYGVFGSQNFPLFCLPVAESTTSIGQYSIKQTIKKSEELGVKVLYGDTDSIFLLNPSKEQMKEISDWSKKELDLDLEEEKTYQFLALSERKKNYLGIYKGTKYVDKKGLVAKKKNTPEFIRTAFNELIEILKNITKDEEFINAKDKIIAIVKYNLKKIGKPDTFPLADYAINISMRKALKNYTKVIPQHVRAAKKLQEITGREIQKGETISFIKSKGAIGAKAIELAKFQDIDTKKYQELLKSALEQVLDALGISFN</sequence>
<dbReference type="SUPFAM" id="SSF53098">
    <property type="entry name" value="Ribonuclease H-like"/>
    <property type="match status" value="1"/>
</dbReference>
<evidence type="ECO:0000256" key="5">
    <source>
        <dbReference type="ARBA" id="ARBA00022932"/>
    </source>
</evidence>
<dbReference type="Gene3D" id="3.30.420.10">
    <property type="entry name" value="Ribonuclease H-like superfamily/Ribonuclease H"/>
    <property type="match status" value="1"/>
</dbReference>